<name>A0A6J5N192_9CAUD</name>
<organism evidence="12">
    <name type="scientific">uncultured Caudovirales phage</name>
    <dbReference type="NCBI Taxonomy" id="2100421"/>
    <lineage>
        <taxon>Viruses</taxon>
        <taxon>Duplodnaviria</taxon>
        <taxon>Heunggongvirae</taxon>
        <taxon>Uroviricota</taxon>
        <taxon>Caudoviricetes</taxon>
        <taxon>Peduoviridae</taxon>
        <taxon>Maltschvirus</taxon>
        <taxon>Maltschvirus maltsch</taxon>
    </lineage>
</organism>
<comment type="subcellular location">
    <subcellularLocation>
        <location evidence="10">Host cytoplasm</location>
    </subcellularLocation>
    <text evidence="10">The endolysin is cytoplasmic, but can reach the periplasmic space with the help of the holins which disrupt the host cell membrane.</text>
</comment>
<comment type="function">
    <text evidence="10">Endolysin with lysozyme activity that degrades host peptidoglycans and participates with the holin and spanin proteins in the sequential events which lead to the programmed host cell lysis releasing the mature viral particles. Once the holin has permeabilized the host cell membrane, the endolysin can reach the periplasm and break down the peptidoglycan layer.</text>
</comment>
<sequence length="148" mass="16137">MQLNDKGKDLIKFYEGCKLVAYKCSANHDTIGFGNTFYEDGTKVKPGDKISQERANDLFNIIAKDFADKVAPLVKSPVTPNQFGALVSFAYNAGIGNLKSSTLLKKVNANPNDPSIALEFAKWDKAGGKVLAGLTKRRASESKLYFTP</sequence>
<dbReference type="InterPro" id="IPR023347">
    <property type="entry name" value="Lysozyme_dom_sf"/>
</dbReference>
<keyword evidence="2 10" id="KW-0929">Antimicrobial</keyword>
<evidence type="ECO:0000256" key="6">
    <source>
        <dbReference type="ARBA" id="ARBA00022852"/>
    </source>
</evidence>
<evidence type="ECO:0000256" key="7">
    <source>
        <dbReference type="ARBA" id="ARBA00023142"/>
    </source>
</evidence>
<protein>
    <recommendedName>
        <fullName evidence="10">Endolysin</fullName>
        <ecNumber evidence="10">3.2.1.17</ecNumber>
    </recommendedName>
    <alternativeName>
        <fullName evidence="10">Lysis protein</fullName>
    </alternativeName>
    <alternativeName>
        <fullName evidence="10">Lysozyme</fullName>
    </alternativeName>
    <alternativeName>
        <fullName evidence="10">Muramidase</fullName>
    </alternativeName>
</protein>
<evidence type="ECO:0000256" key="11">
    <source>
        <dbReference type="RuleBase" id="RU003788"/>
    </source>
</evidence>
<comment type="similarity">
    <text evidence="10 11">Belongs to the glycosyl hydrolase 24 family.</text>
</comment>
<dbReference type="EC" id="3.2.1.17" evidence="10"/>
<comment type="catalytic activity">
    <reaction evidence="1 10 11">
        <text>Hydrolysis of (1-&gt;4)-beta-linkages between N-acetylmuramic acid and N-acetyl-D-glucosamine residues in a peptidoglycan and between N-acetyl-D-glucosamine residues in chitodextrins.</text>
        <dbReference type="EC" id="3.2.1.17"/>
    </reaction>
</comment>
<reference evidence="12" key="1">
    <citation type="submission" date="2020-04" db="EMBL/GenBank/DDBJ databases">
        <authorList>
            <person name="Chiriac C."/>
            <person name="Salcher M."/>
            <person name="Ghai R."/>
            <person name="Kavagutti S V."/>
        </authorList>
    </citation>
    <scope>NUCLEOTIDE SEQUENCE</scope>
</reference>
<keyword evidence="3 10" id="KW-1188">Viral release from host cell</keyword>
<dbReference type="GO" id="GO:0044659">
    <property type="term" value="P:viral release from host cell by cytolysis"/>
    <property type="evidence" value="ECO:0007669"/>
    <property type="project" value="UniProtKB-UniRule"/>
</dbReference>
<keyword evidence="4 10" id="KW-0081">Bacteriolytic enzyme</keyword>
<evidence type="ECO:0000313" key="12">
    <source>
        <dbReference type="EMBL" id="CAB4152498.1"/>
    </source>
</evidence>
<gene>
    <name evidence="12" type="ORF">UFOVP614_17</name>
</gene>
<feature type="active site" description="Proton donor/acceptor" evidence="10">
    <location>
        <position position="24"/>
    </location>
</feature>
<dbReference type="InterPro" id="IPR051018">
    <property type="entry name" value="Bacteriophage_GH24"/>
</dbReference>
<dbReference type="InterPro" id="IPR002196">
    <property type="entry name" value="Glyco_hydro_24"/>
</dbReference>
<dbReference type="CDD" id="cd00737">
    <property type="entry name" value="lyz_endolysin_autolysin"/>
    <property type="match status" value="1"/>
</dbReference>
<feature type="active site" description="Proton donor/acceptor" evidence="10">
    <location>
        <position position="15"/>
    </location>
</feature>
<dbReference type="EMBL" id="LR796573">
    <property type="protein sequence ID" value="CAB4152498.1"/>
    <property type="molecule type" value="Genomic_DNA"/>
</dbReference>
<dbReference type="GO" id="GO:0009253">
    <property type="term" value="P:peptidoglycan catabolic process"/>
    <property type="evidence" value="ECO:0007669"/>
    <property type="project" value="UniProtKB-UniRule"/>
</dbReference>
<evidence type="ECO:0000256" key="4">
    <source>
        <dbReference type="ARBA" id="ARBA00022638"/>
    </source>
</evidence>
<accession>A0A6J5N192</accession>
<keyword evidence="5 10" id="KW-0378">Hydrolase</keyword>
<keyword evidence="9 10" id="KW-0326">Glycosidase</keyword>
<dbReference type="HAMAP" id="MF_04110">
    <property type="entry name" value="ENDOLYSIN_T4"/>
    <property type="match status" value="1"/>
</dbReference>
<dbReference type="InterPro" id="IPR023346">
    <property type="entry name" value="Lysozyme-like_dom_sf"/>
</dbReference>
<dbReference type="GO" id="GO:0030430">
    <property type="term" value="C:host cell cytoplasm"/>
    <property type="evidence" value="ECO:0007669"/>
    <property type="project" value="UniProtKB-SubCell"/>
</dbReference>
<dbReference type="Gene3D" id="1.10.530.40">
    <property type="match status" value="1"/>
</dbReference>
<evidence type="ECO:0000256" key="2">
    <source>
        <dbReference type="ARBA" id="ARBA00022529"/>
    </source>
</evidence>
<dbReference type="GO" id="GO:0016998">
    <property type="term" value="P:cell wall macromolecule catabolic process"/>
    <property type="evidence" value="ECO:0007669"/>
    <property type="project" value="InterPro"/>
</dbReference>
<evidence type="ECO:0000256" key="5">
    <source>
        <dbReference type="ARBA" id="ARBA00022801"/>
    </source>
</evidence>
<proteinExistence type="inferred from homology"/>
<keyword evidence="7 10" id="KW-0578">Host cell lysis by virus</keyword>
<dbReference type="GO" id="GO:0042742">
    <property type="term" value="P:defense response to bacterium"/>
    <property type="evidence" value="ECO:0007669"/>
    <property type="project" value="UniProtKB-KW"/>
</dbReference>
<evidence type="ECO:0000256" key="8">
    <source>
        <dbReference type="ARBA" id="ARBA00023200"/>
    </source>
</evidence>
<keyword evidence="6 10" id="KW-0204">Cytolysis</keyword>
<evidence type="ECO:0000256" key="1">
    <source>
        <dbReference type="ARBA" id="ARBA00000632"/>
    </source>
</evidence>
<evidence type="ECO:0000256" key="10">
    <source>
        <dbReference type="HAMAP-Rule" id="MF_04110"/>
    </source>
</evidence>
<dbReference type="SUPFAM" id="SSF53955">
    <property type="entry name" value="Lysozyme-like"/>
    <property type="match status" value="1"/>
</dbReference>
<dbReference type="InterPro" id="IPR033907">
    <property type="entry name" value="Endolysin_autolysin"/>
</dbReference>
<dbReference type="Pfam" id="PF00959">
    <property type="entry name" value="Phage_lysozyme"/>
    <property type="match status" value="1"/>
</dbReference>
<dbReference type="PANTHER" id="PTHR38107">
    <property type="match status" value="1"/>
</dbReference>
<keyword evidence="8 10" id="KW-1035">Host cytoplasm</keyword>
<dbReference type="GO" id="GO:0003796">
    <property type="term" value="F:lysozyme activity"/>
    <property type="evidence" value="ECO:0007669"/>
    <property type="project" value="UniProtKB-UniRule"/>
</dbReference>
<dbReference type="PANTHER" id="PTHR38107:SF3">
    <property type="entry name" value="LYSOZYME RRRD-RELATED"/>
    <property type="match status" value="1"/>
</dbReference>
<evidence type="ECO:0000256" key="9">
    <source>
        <dbReference type="ARBA" id="ARBA00023295"/>
    </source>
</evidence>
<evidence type="ECO:0000256" key="3">
    <source>
        <dbReference type="ARBA" id="ARBA00022612"/>
    </source>
</evidence>
<dbReference type="InterPro" id="IPR034690">
    <property type="entry name" value="Endolysin_T4_type"/>
</dbReference>